<proteinExistence type="predicted"/>
<sequence length="111" mass="11961">MAAKTRDELEAQIAQLQSRKRQLNDDSENGENISNGKSTIDKIAFGSAGGYDTDVYGSVRGNRKSDYLTSINTGDDDDEGDDDPLMGPMAAAKATYSAPKRFVEEAAKHAN</sequence>
<feature type="compositionally biased region" description="Acidic residues" evidence="1">
    <location>
        <begin position="74"/>
        <end position="84"/>
    </location>
</feature>
<dbReference type="AlphaFoldDB" id="A0A0M3J9L4"/>
<evidence type="ECO:0000256" key="1">
    <source>
        <dbReference type="SAM" id="MobiDB-lite"/>
    </source>
</evidence>
<dbReference type="EMBL" id="UYRR01006889">
    <property type="protein sequence ID" value="VDK23092.1"/>
    <property type="molecule type" value="Genomic_DNA"/>
</dbReference>
<gene>
    <name evidence="2" type="ORF">ASIM_LOCUS4100</name>
</gene>
<feature type="region of interest" description="Disordered" evidence="1">
    <location>
        <begin position="65"/>
        <end position="86"/>
    </location>
</feature>
<evidence type="ECO:0000313" key="4">
    <source>
        <dbReference type="WBParaSite" id="ASIM_0000427901-mRNA-1"/>
    </source>
</evidence>
<evidence type="ECO:0000313" key="2">
    <source>
        <dbReference type="EMBL" id="VDK23092.1"/>
    </source>
</evidence>
<accession>A0A0M3J9L4</accession>
<reference evidence="2 3" key="2">
    <citation type="submission" date="2018-11" db="EMBL/GenBank/DDBJ databases">
        <authorList>
            <consortium name="Pathogen Informatics"/>
        </authorList>
    </citation>
    <scope>NUCLEOTIDE SEQUENCE [LARGE SCALE GENOMIC DNA]</scope>
</reference>
<dbReference type="OrthoDB" id="5866666at2759"/>
<dbReference type="WBParaSite" id="ASIM_0000427901-mRNA-1">
    <property type="protein sequence ID" value="ASIM_0000427901-mRNA-1"/>
    <property type="gene ID" value="ASIM_0000427901"/>
</dbReference>
<feature type="region of interest" description="Disordered" evidence="1">
    <location>
        <begin position="17"/>
        <end position="38"/>
    </location>
</feature>
<protein>
    <submittedName>
        <fullName evidence="4">Pre-mRNA-splicing factor SLU7</fullName>
    </submittedName>
</protein>
<evidence type="ECO:0000313" key="3">
    <source>
        <dbReference type="Proteomes" id="UP000267096"/>
    </source>
</evidence>
<name>A0A0M3J9L4_ANISI</name>
<keyword evidence="3" id="KW-1185">Reference proteome</keyword>
<organism evidence="4">
    <name type="scientific">Anisakis simplex</name>
    <name type="common">Herring worm</name>
    <dbReference type="NCBI Taxonomy" id="6269"/>
    <lineage>
        <taxon>Eukaryota</taxon>
        <taxon>Metazoa</taxon>
        <taxon>Ecdysozoa</taxon>
        <taxon>Nematoda</taxon>
        <taxon>Chromadorea</taxon>
        <taxon>Rhabditida</taxon>
        <taxon>Spirurina</taxon>
        <taxon>Ascaridomorpha</taxon>
        <taxon>Ascaridoidea</taxon>
        <taxon>Anisakidae</taxon>
        <taxon>Anisakis</taxon>
        <taxon>Anisakis simplex complex</taxon>
    </lineage>
</organism>
<dbReference type="Proteomes" id="UP000267096">
    <property type="component" value="Unassembled WGS sequence"/>
</dbReference>
<reference evidence="4" key="1">
    <citation type="submission" date="2017-02" db="UniProtKB">
        <authorList>
            <consortium name="WormBaseParasite"/>
        </authorList>
    </citation>
    <scope>IDENTIFICATION</scope>
</reference>